<dbReference type="PANTHER" id="PTHR31616">
    <property type="entry name" value="TREHALASE"/>
    <property type="match status" value="1"/>
</dbReference>
<evidence type="ECO:0000259" key="2">
    <source>
        <dbReference type="Pfam" id="PF19291"/>
    </source>
</evidence>
<dbReference type="Pfam" id="PF19291">
    <property type="entry name" value="TREH_N"/>
    <property type="match status" value="1"/>
</dbReference>
<dbReference type="GO" id="GO:0015927">
    <property type="term" value="F:trehalase activity"/>
    <property type="evidence" value="ECO:0007669"/>
    <property type="project" value="TreeGrafter"/>
</dbReference>
<gene>
    <name evidence="3" type="ORF">HGA10_16790</name>
</gene>
<protein>
    <submittedName>
        <fullName evidence="3">Glycoside hydrolase family 15 protein</fullName>
    </submittedName>
</protein>
<dbReference type="PANTHER" id="PTHR31616:SF10">
    <property type="entry name" value="TREHALASE"/>
    <property type="match status" value="1"/>
</dbReference>
<dbReference type="SUPFAM" id="SSF48208">
    <property type="entry name" value="Six-hairpin glycosidases"/>
    <property type="match status" value="1"/>
</dbReference>
<dbReference type="InterPro" id="IPR011613">
    <property type="entry name" value="GH15-like"/>
</dbReference>
<keyword evidence="3" id="KW-0378">Hydrolase</keyword>
<comment type="caution">
    <text evidence="3">The sequence shown here is derived from an EMBL/GenBank/DDBJ whole genome shotgun (WGS) entry which is preliminary data.</text>
</comment>
<name>A0A846W8B8_9NOCA</name>
<reference evidence="3 4" key="1">
    <citation type="submission" date="2020-04" db="EMBL/GenBank/DDBJ databases">
        <title>MicrobeNet Type strains.</title>
        <authorList>
            <person name="Nicholson A.C."/>
        </authorList>
    </citation>
    <scope>NUCLEOTIDE SEQUENCE [LARGE SCALE GENOMIC DNA]</scope>
    <source>
        <strain evidence="3 4">DSM 44960</strain>
    </source>
</reference>
<dbReference type="AlphaFoldDB" id="A0A846W8B8"/>
<dbReference type="GO" id="GO:0005993">
    <property type="term" value="P:trehalose catabolic process"/>
    <property type="evidence" value="ECO:0007669"/>
    <property type="project" value="TreeGrafter"/>
</dbReference>
<dbReference type="EMBL" id="JAAXOM010000004">
    <property type="protein sequence ID" value="NKX88956.1"/>
    <property type="molecule type" value="Genomic_DNA"/>
</dbReference>
<accession>A0A846W8B8</accession>
<keyword evidence="4" id="KW-1185">Reference proteome</keyword>
<sequence length="621" mass="68560">MSAGERAYPPIASLAFLSDMHTAALLGPDGAVEWLCVPRFDGGSVFARLLDREHGGAFVLDIEDAGRPERRYLGDTLAVESRFEAPTGTAVVDDFLAVRSADDDNELTAVHVLVRRVRCESGSVKLRAQVDARPDYGRKRARWERKGADLWETADPRMWLSSTLALESGDHTLSAAAELSAGDVVAFALGYTGESARPVDVSAAEDLLEETKEAWRRWAGHCHYDGFAREQVIRSALVLRGLAFDETGALLAAPTTSLPEWIGGGRNWDYRFTWHRDASLLVLALFRLGHAELGRRYARFLFSLEPVRQGTLTPMAGIGGELASDERVLDHLDGYAASRPVRVGNEAFDQVQFESYGHVLDAAYVYYQLTGEMAGESWAVLRRLVATIGQRWREPDHGIWEMRGEKRQNTYSKVMAWVCVDRGIRLAERLSEAEIDEGEVDGWRKTRDEIKREVLDRGYSEERGAFVQVYDGTALDAALLHIPLFGFLPGDDPRVVSTIDRIIEGLGDGDALIHRYDLDEVDDGLDGPEGAFLLCSFDLVSALVLAGRAEEAERRFDRLMAYAGPLGLFAEEARSTGAALGNYPQAFAHLALIQAALNLDAAGDEDALHAFATRTKGKSWR</sequence>
<dbReference type="RefSeq" id="WP_067640785.1">
    <property type="nucleotide sequence ID" value="NZ_JAAXOM010000004.1"/>
</dbReference>
<dbReference type="InterPro" id="IPR045582">
    <property type="entry name" value="Trehalase-like_N"/>
</dbReference>
<dbReference type="Gene3D" id="1.50.10.10">
    <property type="match status" value="1"/>
</dbReference>
<dbReference type="InterPro" id="IPR012341">
    <property type="entry name" value="6hp_glycosidase-like_sf"/>
</dbReference>
<evidence type="ECO:0000259" key="1">
    <source>
        <dbReference type="Pfam" id="PF00723"/>
    </source>
</evidence>
<evidence type="ECO:0000313" key="3">
    <source>
        <dbReference type="EMBL" id="NKX88956.1"/>
    </source>
</evidence>
<dbReference type="Pfam" id="PF00723">
    <property type="entry name" value="Glyco_hydro_15"/>
    <property type="match status" value="1"/>
</dbReference>
<evidence type="ECO:0000313" key="4">
    <source>
        <dbReference type="Proteomes" id="UP000572007"/>
    </source>
</evidence>
<feature type="domain" description="Trehalase-like N-terminal" evidence="2">
    <location>
        <begin position="4"/>
        <end position="167"/>
    </location>
</feature>
<dbReference type="Proteomes" id="UP000572007">
    <property type="component" value="Unassembled WGS sequence"/>
</dbReference>
<dbReference type="InterPro" id="IPR008928">
    <property type="entry name" value="6-hairpin_glycosidase_sf"/>
</dbReference>
<feature type="domain" description="GH15-like" evidence="1">
    <location>
        <begin position="228"/>
        <end position="596"/>
    </location>
</feature>
<organism evidence="3 4">
    <name type="scientific">Nocardia coubleae</name>
    <dbReference type="NCBI Taxonomy" id="356147"/>
    <lineage>
        <taxon>Bacteria</taxon>
        <taxon>Bacillati</taxon>
        <taxon>Actinomycetota</taxon>
        <taxon>Actinomycetes</taxon>
        <taxon>Mycobacteriales</taxon>
        <taxon>Nocardiaceae</taxon>
        <taxon>Nocardia</taxon>
    </lineage>
</organism>
<proteinExistence type="predicted"/>